<dbReference type="OrthoDB" id="9787680at2"/>
<dbReference type="InterPro" id="IPR009057">
    <property type="entry name" value="Homeodomain-like_sf"/>
</dbReference>
<dbReference type="SUPFAM" id="SSF46689">
    <property type="entry name" value="Homeodomain-like"/>
    <property type="match status" value="1"/>
</dbReference>
<dbReference type="RefSeq" id="WP_124879337.1">
    <property type="nucleotide sequence ID" value="NZ_RQJO01000016.1"/>
</dbReference>
<dbReference type="AlphaFoldDB" id="A0A3P1BAG2"/>
<evidence type="ECO:0000313" key="7">
    <source>
        <dbReference type="Proteomes" id="UP000271925"/>
    </source>
</evidence>
<dbReference type="InterPro" id="IPR001647">
    <property type="entry name" value="HTH_TetR"/>
</dbReference>
<dbReference type="Pfam" id="PF16925">
    <property type="entry name" value="TetR_C_13"/>
    <property type="match status" value="1"/>
</dbReference>
<evidence type="ECO:0000259" key="5">
    <source>
        <dbReference type="PROSITE" id="PS50977"/>
    </source>
</evidence>
<dbReference type="Proteomes" id="UP000271925">
    <property type="component" value="Unassembled WGS sequence"/>
</dbReference>
<evidence type="ECO:0000313" key="6">
    <source>
        <dbReference type="EMBL" id="RRA98097.1"/>
    </source>
</evidence>
<reference evidence="6 7" key="1">
    <citation type="submission" date="2018-11" db="EMBL/GenBank/DDBJ databases">
        <authorList>
            <person name="Zhou Z."/>
            <person name="Wang G."/>
        </authorList>
    </citation>
    <scope>NUCLEOTIDE SEQUENCE [LARGE SCALE GENOMIC DNA]</scope>
    <source>
        <strain evidence="6 7">KCTC52004</strain>
    </source>
</reference>
<keyword evidence="2 4" id="KW-0238">DNA-binding</keyword>
<keyword evidence="7" id="KW-1185">Reference proteome</keyword>
<evidence type="ECO:0000256" key="2">
    <source>
        <dbReference type="ARBA" id="ARBA00023125"/>
    </source>
</evidence>
<dbReference type="PANTHER" id="PTHR47506">
    <property type="entry name" value="TRANSCRIPTIONAL REGULATORY PROTEIN"/>
    <property type="match status" value="1"/>
</dbReference>
<keyword evidence="3" id="KW-0804">Transcription</keyword>
<organism evidence="6 7">
    <name type="scientific">Larkinella rosea</name>
    <dbReference type="NCBI Taxonomy" id="2025312"/>
    <lineage>
        <taxon>Bacteria</taxon>
        <taxon>Pseudomonadati</taxon>
        <taxon>Bacteroidota</taxon>
        <taxon>Cytophagia</taxon>
        <taxon>Cytophagales</taxon>
        <taxon>Spirosomataceae</taxon>
        <taxon>Larkinella</taxon>
    </lineage>
</organism>
<accession>A0A3P1BAG2</accession>
<feature type="domain" description="HTH tetR-type" evidence="5">
    <location>
        <begin position="6"/>
        <end position="66"/>
    </location>
</feature>
<name>A0A3P1BAG2_9BACT</name>
<keyword evidence="1" id="KW-0805">Transcription regulation</keyword>
<dbReference type="InterPro" id="IPR036271">
    <property type="entry name" value="Tet_transcr_reg_TetR-rel_C_sf"/>
</dbReference>
<protein>
    <submittedName>
        <fullName evidence="6">TetR/AcrR family transcriptional regulator</fullName>
    </submittedName>
</protein>
<dbReference type="EMBL" id="RQJO01000016">
    <property type="protein sequence ID" value="RRA98097.1"/>
    <property type="molecule type" value="Genomic_DNA"/>
</dbReference>
<dbReference type="GO" id="GO:0003677">
    <property type="term" value="F:DNA binding"/>
    <property type="evidence" value="ECO:0007669"/>
    <property type="project" value="UniProtKB-UniRule"/>
</dbReference>
<dbReference type="Pfam" id="PF00440">
    <property type="entry name" value="TetR_N"/>
    <property type="match status" value="1"/>
</dbReference>
<gene>
    <name evidence="6" type="ORF">EHT25_30995</name>
</gene>
<dbReference type="InterPro" id="IPR011075">
    <property type="entry name" value="TetR_C"/>
</dbReference>
<dbReference type="Gene3D" id="1.10.357.10">
    <property type="entry name" value="Tetracycline Repressor, domain 2"/>
    <property type="match status" value="1"/>
</dbReference>
<evidence type="ECO:0000256" key="1">
    <source>
        <dbReference type="ARBA" id="ARBA00023015"/>
    </source>
</evidence>
<proteinExistence type="predicted"/>
<evidence type="ECO:0000256" key="4">
    <source>
        <dbReference type="PROSITE-ProRule" id="PRU00335"/>
    </source>
</evidence>
<evidence type="ECO:0000256" key="3">
    <source>
        <dbReference type="ARBA" id="ARBA00023163"/>
    </source>
</evidence>
<dbReference type="PANTHER" id="PTHR47506:SF3">
    <property type="entry name" value="HTH-TYPE TRANSCRIPTIONAL REGULATOR LMRA"/>
    <property type="match status" value="1"/>
</dbReference>
<sequence length="187" mass="21295">MKQRGQVVVDRILDTAERLFYAQGYSNTGINQVIEEADIAKASLYKHFETKTDLLVAYIQRTHERWFNRLETAVNEVSDPKDKLLAVFDYHTERQEIRQFGGCPFIKANDEAGSSDPRVLAEIQRTKQHSKDFIKTLVANSGHKKLLTDQELADTIFLALEGAITTASVFKRPTEIQSAKKIIQKLI</sequence>
<comment type="caution">
    <text evidence="6">The sequence shown here is derived from an EMBL/GenBank/DDBJ whole genome shotgun (WGS) entry which is preliminary data.</text>
</comment>
<dbReference type="SUPFAM" id="SSF48498">
    <property type="entry name" value="Tetracyclin repressor-like, C-terminal domain"/>
    <property type="match status" value="1"/>
</dbReference>
<dbReference type="PRINTS" id="PR00455">
    <property type="entry name" value="HTHTETR"/>
</dbReference>
<dbReference type="PROSITE" id="PS50977">
    <property type="entry name" value="HTH_TETR_2"/>
    <property type="match status" value="1"/>
</dbReference>
<feature type="DNA-binding region" description="H-T-H motif" evidence="4">
    <location>
        <begin position="29"/>
        <end position="48"/>
    </location>
</feature>